<evidence type="ECO:0000313" key="1">
    <source>
        <dbReference type="EMBL" id="KAG8444388.1"/>
    </source>
</evidence>
<evidence type="ECO:0000313" key="2">
    <source>
        <dbReference type="Proteomes" id="UP000812440"/>
    </source>
</evidence>
<comment type="caution">
    <text evidence="1">The sequence shown here is derived from an EMBL/GenBank/DDBJ whole genome shotgun (WGS) entry which is preliminary data.</text>
</comment>
<accession>A0A8T2JKX5</accession>
<name>A0A8T2JKX5_9PIPI</name>
<protein>
    <submittedName>
        <fullName evidence="1">Uncharacterized protein</fullName>
    </submittedName>
</protein>
<sequence length="78" mass="9636">MYAECCLALILIAAMMRRRRNNRRYWVHPLLEDRLEKWQFSLLYEDLRHHSTLLKQQQKFPPQQEPILNYCHLKKKLA</sequence>
<dbReference type="Proteomes" id="UP000812440">
    <property type="component" value="Chromosome 5"/>
</dbReference>
<organism evidence="1 2">
    <name type="scientific">Hymenochirus boettgeri</name>
    <name type="common">Congo dwarf clawed frog</name>
    <dbReference type="NCBI Taxonomy" id="247094"/>
    <lineage>
        <taxon>Eukaryota</taxon>
        <taxon>Metazoa</taxon>
        <taxon>Chordata</taxon>
        <taxon>Craniata</taxon>
        <taxon>Vertebrata</taxon>
        <taxon>Euteleostomi</taxon>
        <taxon>Amphibia</taxon>
        <taxon>Batrachia</taxon>
        <taxon>Anura</taxon>
        <taxon>Pipoidea</taxon>
        <taxon>Pipidae</taxon>
        <taxon>Pipinae</taxon>
        <taxon>Hymenochirus</taxon>
    </lineage>
</organism>
<reference evidence="1" key="1">
    <citation type="thesis" date="2020" institute="ProQuest LLC" country="789 East Eisenhower Parkway, Ann Arbor, MI, USA">
        <title>Comparative Genomics and Chromosome Evolution.</title>
        <authorList>
            <person name="Mudd A.B."/>
        </authorList>
    </citation>
    <scope>NUCLEOTIDE SEQUENCE</scope>
    <source>
        <strain evidence="1">Female2</strain>
        <tissue evidence="1">Blood</tissue>
    </source>
</reference>
<dbReference type="EMBL" id="JAACNH010000004">
    <property type="protein sequence ID" value="KAG8444388.1"/>
    <property type="molecule type" value="Genomic_DNA"/>
</dbReference>
<dbReference type="AlphaFoldDB" id="A0A8T2JKX5"/>
<gene>
    <name evidence="1" type="ORF">GDO86_009539</name>
</gene>
<keyword evidence="2" id="KW-1185">Reference proteome</keyword>
<proteinExistence type="predicted"/>